<name>A0A915IN21_ROMCU</name>
<dbReference type="Proteomes" id="UP000887565">
    <property type="component" value="Unplaced"/>
</dbReference>
<accession>A0A915IN21</accession>
<reference evidence="2" key="1">
    <citation type="submission" date="2022-11" db="UniProtKB">
        <authorList>
            <consortium name="WormBaseParasite"/>
        </authorList>
    </citation>
    <scope>IDENTIFICATION</scope>
</reference>
<organism evidence="1 2">
    <name type="scientific">Romanomermis culicivorax</name>
    <name type="common">Nematode worm</name>
    <dbReference type="NCBI Taxonomy" id="13658"/>
    <lineage>
        <taxon>Eukaryota</taxon>
        <taxon>Metazoa</taxon>
        <taxon>Ecdysozoa</taxon>
        <taxon>Nematoda</taxon>
        <taxon>Enoplea</taxon>
        <taxon>Dorylaimia</taxon>
        <taxon>Mermithida</taxon>
        <taxon>Mermithoidea</taxon>
        <taxon>Mermithidae</taxon>
        <taxon>Romanomermis</taxon>
    </lineage>
</organism>
<evidence type="ECO:0000313" key="2">
    <source>
        <dbReference type="WBParaSite" id="nRc.2.0.1.t15583-RA"/>
    </source>
</evidence>
<sequence length="91" mass="9577">MVDDATEEAAMVNDRAISSGANTNQQAYQLLPSPIVVVLFSLSGPKFGTETDLTIDTCCSVPDGPPAVILIRIFNETGVGVVAEKSFAFVD</sequence>
<keyword evidence="1" id="KW-1185">Reference proteome</keyword>
<evidence type="ECO:0000313" key="1">
    <source>
        <dbReference type="Proteomes" id="UP000887565"/>
    </source>
</evidence>
<dbReference type="AlphaFoldDB" id="A0A915IN21"/>
<proteinExistence type="predicted"/>
<dbReference type="WBParaSite" id="nRc.2.0.1.t15583-RA">
    <property type="protein sequence ID" value="nRc.2.0.1.t15583-RA"/>
    <property type="gene ID" value="nRc.2.0.1.g15583"/>
</dbReference>
<protein>
    <submittedName>
        <fullName evidence="2">Uncharacterized protein</fullName>
    </submittedName>
</protein>